<dbReference type="PANTHER" id="PTHR45630">
    <property type="entry name" value="CATION-TRANSPORTING ATPASE-RELATED"/>
    <property type="match status" value="1"/>
</dbReference>
<feature type="compositionally biased region" description="Acidic residues" evidence="10">
    <location>
        <begin position="114"/>
        <end position="136"/>
    </location>
</feature>
<evidence type="ECO:0000256" key="5">
    <source>
        <dbReference type="ARBA" id="ARBA00022840"/>
    </source>
</evidence>
<keyword evidence="5" id="KW-0067">ATP-binding</keyword>
<feature type="compositionally biased region" description="Low complexity" evidence="10">
    <location>
        <begin position="150"/>
        <end position="161"/>
    </location>
</feature>
<feature type="transmembrane region" description="Helical" evidence="11">
    <location>
        <begin position="336"/>
        <end position="353"/>
    </location>
</feature>
<dbReference type="InterPro" id="IPR006544">
    <property type="entry name" value="P-type_TPase_V"/>
</dbReference>
<feature type="transmembrane region" description="Helical" evidence="11">
    <location>
        <begin position="23"/>
        <end position="41"/>
    </location>
</feature>
<organism evidence="13">
    <name type="scientific">Eutreptiella gymnastica</name>
    <dbReference type="NCBI Taxonomy" id="73025"/>
    <lineage>
        <taxon>Eukaryota</taxon>
        <taxon>Discoba</taxon>
        <taxon>Euglenozoa</taxon>
        <taxon>Euglenida</taxon>
        <taxon>Spirocuta</taxon>
        <taxon>Euglenophyceae</taxon>
        <taxon>Eutreptiales</taxon>
        <taxon>Eutreptiaceae</taxon>
        <taxon>Eutreptiella</taxon>
    </lineage>
</organism>
<dbReference type="InterPro" id="IPR059000">
    <property type="entry name" value="ATPase_P-type_domA"/>
</dbReference>
<feature type="transmembrane region" description="Helical" evidence="11">
    <location>
        <begin position="178"/>
        <end position="202"/>
    </location>
</feature>
<feature type="domain" description="P-type ATPase A" evidence="12">
    <location>
        <begin position="395"/>
        <end position="537"/>
    </location>
</feature>
<dbReference type="GO" id="GO:0005524">
    <property type="term" value="F:ATP binding"/>
    <property type="evidence" value="ECO:0007669"/>
    <property type="project" value="UniProtKB-KW"/>
</dbReference>
<dbReference type="GO" id="GO:0046872">
    <property type="term" value="F:metal ion binding"/>
    <property type="evidence" value="ECO:0007669"/>
    <property type="project" value="UniProtKB-KW"/>
</dbReference>
<sequence>MDVRHPPALARATIHVKAPMQRMILMTILVLVYSVVFKYVYDTAGDPYRMALEEIERIKLRKSNATLAEGDDGVVTTTTVRHVDHTYEEEDLMPSDDFDDDFDHAPKATQAVPIDEEALEEEPEFEAEDEDEDEEAAPTLDPVPTAKHANGTNGTNGTNTTGDDEAEPPLPHAWLPSAGAAVALFATLTCHALFHLMCHWVLAFKAATLYKKANSLQAGHHVLVEPLPNRGQPAMCEITRSARTGRLCFEFQRGVYEFISVAEAEALGPDELTGAGSKDLGAIVGVKYPVDLPIREYRSSQGVATADDADARRETFGINRLSIAQPRFLELLRSQLLSPIAMFQLFTAILWLLDEYWQYTLFTLFTIVLLEATTAFQRLRTLGMLSGMAAKPFHLQVYRNSKWQQLTTTDLLPGDLISLKWQLSGMAADGKSAAAVDVVPCDCVLLRGSAVVNEATLTGESVPQMKDALSMDEGAEADRPLDLNGRDRVHVLFSGTATIKTSSNNGPGALPCTPDDGCLAYVLRTGFGSSQGELMRMIEFSQQKVSSDSKETLMALGVLLIFALVSAGYVLKQGLEKKDRTTHELLLKCVIIITSVVPRQLPMQMAFAVNTALMSLMKNGIFCTEPFRVPFAGKVSHCLFDKTGTLTTDQLLPVGIVNATRPDTNGHSDVHEAQVQKYVSVKEASRDAATVLGACHSLMAVEGGAIVGDPIEVAALRGIEWRYDAEAQTALNGNWEAKEVAIHTLNEQILVMVPGPQKEEAMRKMQALHTSLQESQASAARNAISARILHRHHFSSQLQRMSVVCDVQDSRGRSGHKCLVKGSPEALLPLLRAGSAPAWFDATYRAMAEEGMRVLALASKWCPAGGGEAASRDWVESDLQFDGFIAFACKTRADSETVISSLMRSDHLVAMLTGDAPLTALHVAKEVGICTTDLPAMLLTEEAGEVRWVEAVGTDRKSEPFDAANVQELSTRYQLLVTEAAMEAACALDDRFWDDMELIRVFARMSPPGKAKVINALQQRKAHHVLMCGDGGNDVGALKQATVGIALLCGYGNANTADMKSNGEEGADKEEMLNLQAEEMKFRQAEVMATRKAVLARKQKELVAQQQIWIQEELQARAQRGEPGGFKAQMAAMVVAMGKFKDALRREQEIINRMYPLHGASADAGAEDQAAGAMEMQEVLVRPGDASVAAPFTSRSPSVRSVVDLIRQGRCTLLSALQQQQIMMLECIISAYTLSALSLRGARSSERQMMASGWLLSTASLAFSYSAPVQRMHPVRPIRSLFHPAIFISIMGQAAIHVACMTIAVNMATAEMGEAKLQEVLEFHKKMKAGLDENGDEMDTMEMLFTLWAAPFKPNLLNTVVFLVETAQMIAVLMVNYKGRPWMKGVLENHPLFLSLFVCVAGVAACAWGISPMFNELIHLEAFPNDQFRWTVMGLVGASLLGTLLWDRLITAIFAPVIFKAMLQEAVATTLADCMPALWSFGKVFGALAVFASGNPLIWIGAVWLYRKRKAAAAEAEAAKWRRPVQAALETEAAAETQAPQVEAKPAAKAAPKKRR</sequence>
<evidence type="ECO:0000256" key="10">
    <source>
        <dbReference type="SAM" id="MobiDB-lite"/>
    </source>
</evidence>
<evidence type="ECO:0000313" key="13">
    <source>
        <dbReference type="EMBL" id="CAD9032817.1"/>
    </source>
</evidence>
<feature type="transmembrane region" description="Helical" evidence="11">
    <location>
        <begin position="1389"/>
        <end position="1410"/>
    </location>
</feature>
<name>A0A7S1J4X1_9EUGL</name>
<dbReference type="InterPro" id="IPR023214">
    <property type="entry name" value="HAD_sf"/>
</dbReference>
<evidence type="ECO:0000256" key="6">
    <source>
        <dbReference type="ARBA" id="ARBA00022842"/>
    </source>
</evidence>
<dbReference type="Gene3D" id="3.40.1110.10">
    <property type="entry name" value="Calcium-transporting ATPase, cytoplasmic domain N"/>
    <property type="match status" value="1"/>
</dbReference>
<dbReference type="EMBL" id="HBGA01118152">
    <property type="protein sequence ID" value="CAD9032817.1"/>
    <property type="molecule type" value="Transcribed_RNA"/>
</dbReference>
<gene>
    <name evidence="13" type="ORF">EGYM00392_LOCUS43961</name>
</gene>
<evidence type="ECO:0000256" key="1">
    <source>
        <dbReference type="ARBA" id="ARBA00004141"/>
    </source>
</evidence>
<keyword evidence="7" id="KW-1278">Translocase</keyword>
<evidence type="ECO:0000256" key="2">
    <source>
        <dbReference type="ARBA" id="ARBA00022692"/>
    </source>
</evidence>
<evidence type="ECO:0000256" key="4">
    <source>
        <dbReference type="ARBA" id="ARBA00022741"/>
    </source>
</evidence>
<dbReference type="SUPFAM" id="SSF81660">
    <property type="entry name" value="Metal cation-transporting ATPase, ATP-binding domain N"/>
    <property type="match status" value="1"/>
</dbReference>
<dbReference type="InterPro" id="IPR008250">
    <property type="entry name" value="ATPase_P-typ_transduc_dom_A_sf"/>
</dbReference>
<dbReference type="InterPro" id="IPR023299">
    <property type="entry name" value="ATPase_P-typ_cyto_dom_N"/>
</dbReference>
<keyword evidence="6" id="KW-0460">Magnesium</keyword>
<evidence type="ECO:0000256" key="3">
    <source>
        <dbReference type="ARBA" id="ARBA00022723"/>
    </source>
</evidence>
<dbReference type="SUPFAM" id="SSF81653">
    <property type="entry name" value="Calcium ATPase, transduction domain A"/>
    <property type="match status" value="1"/>
</dbReference>
<feature type="region of interest" description="Disordered" evidence="10">
    <location>
        <begin position="110"/>
        <end position="172"/>
    </location>
</feature>
<feature type="transmembrane region" description="Helical" evidence="11">
    <location>
        <begin position="553"/>
        <end position="571"/>
    </location>
</feature>
<dbReference type="SFLD" id="SFLDF00027">
    <property type="entry name" value="p-type_atpase"/>
    <property type="match status" value="1"/>
</dbReference>
<evidence type="ECO:0000259" key="12">
    <source>
        <dbReference type="Pfam" id="PF00122"/>
    </source>
</evidence>
<dbReference type="Pfam" id="PF13246">
    <property type="entry name" value="Cation_ATPase"/>
    <property type="match status" value="1"/>
</dbReference>
<evidence type="ECO:0000256" key="8">
    <source>
        <dbReference type="ARBA" id="ARBA00022989"/>
    </source>
</evidence>
<dbReference type="NCBIfam" id="TIGR01657">
    <property type="entry name" value="P-ATPase-V"/>
    <property type="match status" value="1"/>
</dbReference>
<accession>A0A7S1J4X1</accession>
<feature type="transmembrane region" description="Helical" evidence="11">
    <location>
        <begin position="1281"/>
        <end position="1305"/>
    </location>
</feature>
<feature type="transmembrane region" description="Helical" evidence="11">
    <location>
        <begin position="1430"/>
        <end position="1446"/>
    </location>
</feature>
<dbReference type="SFLD" id="SFLDS00003">
    <property type="entry name" value="Haloacid_Dehalogenase"/>
    <property type="match status" value="1"/>
</dbReference>
<reference evidence="13" key="1">
    <citation type="submission" date="2021-01" db="EMBL/GenBank/DDBJ databases">
        <authorList>
            <person name="Corre E."/>
            <person name="Pelletier E."/>
            <person name="Niang G."/>
            <person name="Scheremetjew M."/>
            <person name="Finn R."/>
            <person name="Kale V."/>
            <person name="Holt S."/>
            <person name="Cochrane G."/>
            <person name="Meng A."/>
            <person name="Brown T."/>
            <person name="Cohen L."/>
        </authorList>
    </citation>
    <scope>NUCLEOTIDE SEQUENCE</scope>
    <source>
        <strain evidence="13">NIES-381</strain>
    </source>
</reference>
<dbReference type="InterPro" id="IPR044492">
    <property type="entry name" value="P_typ_ATPase_HD_dom"/>
</dbReference>
<evidence type="ECO:0000256" key="9">
    <source>
        <dbReference type="ARBA" id="ARBA00023136"/>
    </source>
</evidence>
<protein>
    <recommendedName>
        <fullName evidence="12">P-type ATPase A domain-containing protein</fullName>
    </recommendedName>
</protein>
<dbReference type="Gene3D" id="3.40.50.1000">
    <property type="entry name" value="HAD superfamily/HAD-like"/>
    <property type="match status" value="1"/>
</dbReference>
<feature type="region of interest" description="Disordered" evidence="10">
    <location>
        <begin position="1532"/>
        <end position="1556"/>
    </location>
</feature>
<dbReference type="GO" id="GO:0019829">
    <property type="term" value="F:ATPase-coupled monoatomic cation transmembrane transporter activity"/>
    <property type="evidence" value="ECO:0007669"/>
    <property type="project" value="TreeGrafter"/>
</dbReference>
<keyword evidence="9 11" id="KW-0472">Membrane</keyword>
<keyword evidence="2 11" id="KW-0812">Transmembrane</keyword>
<dbReference type="InterPro" id="IPR023298">
    <property type="entry name" value="ATPase_P-typ_TM_dom_sf"/>
</dbReference>
<dbReference type="Pfam" id="PF00122">
    <property type="entry name" value="E1-E2_ATPase"/>
    <property type="match status" value="1"/>
</dbReference>
<keyword evidence="3" id="KW-0479">Metal-binding</keyword>
<feature type="transmembrane region" description="Helical" evidence="11">
    <location>
        <begin position="1356"/>
        <end position="1377"/>
    </location>
</feature>
<dbReference type="PANTHER" id="PTHR45630:SF6">
    <property type="entry name" value="CATION-TRANSPORTING P-TYPE ATPASE N-TERMINAL DOMAIN-CONTAINING PROTEIN"/>
    <property type="match status" value="1"/>
</dbReference>
<dbReference type="SFLD" id="SFLDG00002">
    <property type="entry name" value="C1.7:_P-type_atpase_like"/>
    <property type="match status" value="1"/>
</dbReference>
<feature type="transmembrane region" description="Helical" evidence="11">
    <location>
        <begin position="1484"/>
        <end position="1506"/>
    </location>
</feature>
<comment type="subcellular location">
    <subcellularLocation>
        <location evidence="1">Membrane</location>
        <topology evidence="1">Multi-pass membrane protein</topology>
    </subcellularLocation>
</comment>
<dbReference type="GO" id="GO:0016020">
    <property type="term" value="C:membrane"/>
    <property type="evidence" value="ECO:0007669"/>
    <property type="project" value="UniProtKB-SubCell"/>
</dbReference>
<dbReference type="SUPFAM" id="SSF56784">
    <property type="entry name" value="HAD-like"/>
    <property type="match status" value="1"/>
</dbReference>
<dbReference type="InterPro" id="IPR036412">
    <property type="entry name" value="HAD-like_sf"/>
</dbReference>
<evidence type="ECO:0000256" key="7">
    <source>
        <dbReference type="ARBA" id="ARBA00022967"/>
    </source>
</evidence>
<dbReference type="PRINTS" id="PR00119">
    <property type="entry name" value="CATATPASE"/>
</dbReference>
<evidence type="ECO:0000256" key="11">
    <source>
        <dbReference type="SAM" id="Phobius"/>
    </source>
</evidence>
<feature type="transmembrane region" description="Helical" evidence="11">
    <location>
        <begin position="359"/>
        <end position="376"/>
    </location>
</feature>
<feature type="compositionally biased region" description="Low complexity" evidence="10">
    <location>
        <begin position="1532"/>
        <end position="1550"/>
    </location>
</feature>
<dbReference type="SUPFAM" id="SSF81665">
    <property type="entry name" value="Calcium ATPase, transmembrane domain M"/>
    <property type="match status" value="1"/>
</dbReference>
<keyword evidence="8 11" id="KW-1133">Transmembrane helix</keyword>
<proteinExistence type="predicted"/>
<dbReference type="Gene3D" id="2.70.150.10">
    <property type="entry name" value="Calcium-transporting ATPase, cytoplasmic transduction domain A"/>
    <property type="match status" value="1"/>
</dbReference>
<keyword evidence="4" id="KW-0547">Nucleotide-binding</keyword>
<dbReference type="GO" id="GO:0140358">
    <property type="term" value="F:P-type transmembrane transporter activity"/>
    <property type="evidence" value="ECO:0007669"/>
    <property type="project" value="InterPro"/>
</dbReference>